<name>A0ABC8V580_9AQUA</name>
<gene>
    <name evidence="2" type="ORF">ILEXP_LOCUS59168</name>
</gene>
<keyword evidence="1" id="KW-1133">Transmembrane helix</keyword>
<keyword evidence="1" id="KW-0812">Transmembrane</keyword>
<protein>
    <submittedName>
        <fullName evidence="2">Uncharacterized protein</fullName>
    </submittedName>
</protein>
<reference evidence="2 3" key="1">
    <citation type="submission" date="2024-02" db="EMBL/GenBank/DDBJ databases">
        <authorList>
            <person name="Vignale AGUSTIN F."/>
            <person name="Sosa J E."/>
            <person name="Modenutti C."/>
        </authorList>
    </citation>
    <scope>NUCLEOTIDE SEQUENCE [LARGE SCALE GENOMIC DNA]</scope>
</reference>
<evidence type="ECO:0000313" key="2">
    <source>
        <dbReference type="EMBL" id="CAK9188486.1"/>
    </source>
</evidence>
<evidence type="ECO:0000256" key="1">
    <source>
        <dbReference type="SAM" id="Phobius"/>
    </source>
</evidence>
<accession>A0ABC8V580</accession>
<feature type="transmembrane region" description="Helical" evidence="1">
    <location>
        <begin position="12"/>
        <end position="33"/>
    </location>
</feature>
<dbReference type="AlphaFoldDB" id="A0ABC8V580"/>
<evidence type="ECO:0000313" key="3">
    <source>
        <dbReference type="Proteomes" id="UP001642360"/>
    </source>
</evidence>
<sequence>MASNDAYDEKLILIVTQFVGVMTYLYGAHYLAWYDERRNAKRPKNAEIVAETMAVVANNLARLVDTYEKSKPCINYSQLYKAAMDVEELDLMASNDAYDEKLILIVTQFVGVMTYLYGAHYLARYDERRNAKRPKNAEIVAETMAVGANNLARLVDAYEKSKLCINYSQLYKAAMDVEELDLASRMIVLRT</sequence>
<keyword evidence="3" id="KW-1185">Reference proteome</keyword>
<comment type="caution">
    <text evidence="2">The sequence shown here is derived from an EMBL/GenBank/DDBJ whole genome shotgun (WGS) entry which is preliminary data.</text>
</comment>
<organism evidence="2 3">
    <name type="scientific">Ilex paraguariensis</name>
    <name type="common">yerba mate</name>
    <dbReference type="NCBI Taxonomy" id="185542"/>
    <lineage>
        <taxon>Eukaryota</taxon>
        <taxon>Viridiplantae</taxon>
        <taxon>Streptophyta</taxon>
        <taxon>Embryophyta</taxon>
        <taxon>Tracheophyta</taxon>
        <taxon>Spermatophyta</taxon>
        <taxon>Magnoliopsida</taxon>
        <taxon>eudicotyledons</taxon>
        <taxon>Gunneridae</taxon>
        <taxon>Pentapetalae</taxon>
        <taxon>asterids</taxon>
        <taxon>campanulids</taxon>
        <taxon>Aquifoliales</taxon>
        <taxon>Aquifoliaceae</taxon>
        <taxon>Ilex</taxon>
    </lineage>
</organism>
<feature type="transmembrane region" description="Helical" evidence="1">
    <location>
        <begin position="102"/>
        <end position="123"/>
    </location>
</feature>
<dbReference type="Proteomes" id="UP001642360">
    <property type="component" value="Unassembled WGS sequence"/>
</dbReference>
<dbReference type="EMBL" id="CAUOFW020010501">
    <property type="protein sequence ID" value="CAK9188486.1"/>
    <property type="molecule type" value="Genomic_DNA"/>
</dbReference>
<keyword evidence="1" id="KW-0472">Membrane</keyword>
<proteinExistence type="predicted"/>